<gene>
    <name evidence="1" type="primary">ACOX3</name>
    <name evidence="1" type="ORF">Bhyg_00995</name>
</gene>
<dbReference type="OrthoDB" id="538336at2759"/>
<name>A0A9Q0NA14_9DIPT</name>
<proteinExistence type="predicted"/>
<dbReference type="EMBL" id="WJQU01000001">
    <property type="protein sequence ID" value="KAJ6645786.1"/>
    <property type="molecule type" value="Genomic_DNA"/>
</dbReference>
<reference evidence="1" key="1">
    <citation type="submission" date="2022-07" db="EMBL/GenBank/DDBJ databases">
        <authorList>
            <person name="Trinca V."/>
            <person name="Uliana J.V.C."/>
            <person name="Torres T.T."/>
            <person name="Ward R.J."/>
            <person name="Monesi N."/>
        </authorList>
    </citation>
    <scope>NUCLEOTIDE SEQUENCE</scope>
    <source>
        <strain evidence="1">HSMRA1968</strain>
        <tissue evidence="1">Whole embryos</tissue>
    </source>
</reference>
<dbReference type="AlphaFoldDB" id="A0A9Q0NA14"/>
<feature type="non-terminal residue" evidence="1">
    <location>
        <position position="1"/>
    </location>
</feature>
<dbReference type="Proteomes" id="UP001151699">
    <property type="component" value="Chromosome A"/>
</dbReference>
<sequence>MTSAVDTSFIPDLPRGPLDTYRSRANFDWKKLRLIFEDAYTLKIKYKAWNTLEADPLFAKPKCTLPADEQKRRTAMQVNRLTDLNLVPPEIYDLSYKHKTKFLMSINEALHSICPSMSVKAALGTGLFTNALNAMGSERHLDYYNAAWNVD</sequence>
<comment type="caution">
    <text evidence="1">The sequence shown here is derived from an EMBL/GenBank/DDBJ whole genome shotgun (WGS) entry which is preliminary data.</text>
</comment>
<keyword evidence="2" id="KW-1185">Reference proteome</keyword>
<evidence type="ECO:0000313" key="1">
    <source>
        <dbReference type="EMBL" id="KAJ6645786.1"/>
    </source>
</evidence>
<protein>
    <submittedName>
        <fullName evidence="1">Peroxisomal acyl-coenzyme A oxidase 3</fullName>
    </submittedName>
</protein>
<organism evidence="1 2">
    <name type="scientific">Pseudolycoriella hygida</name>
    <dbReference type="NCBI Taxonomy" id="35572"/>
    <lineage>
        <taxon>Eukaryota</taxon>
        <taxon>Metazoa</taxon>
        <taxon>Ecdysozoa</taxon>
        <taxon>Arthropoda</taxon>
        <taxon>Hexapoda</taxon>
        <taxon>Insecta</taxon>
        <taxon>Pterygota</taxon>
        <taxon>Neoptera</taxon>
        <taxon>Endopterygota</taxon>
        <taxon>Diptera</taxon>
        <taxon>Nematocera</taxon>
        <taxon>Sciaroidea</taxon>
        <taxon>Sciaridae</taxon>
        <taxon>Pseudolycoriella</taxon>
    </lineage>
</organism>
<evidence type="ECO:0000313" key="2">
    <source>
        <dbReference type="Proteomes" id="UP001151699"/>
    </source>
</evidence>
<accession>A0A9Q0NA14</accession>